<comment type="caution">
    <text evidence="1">The sequence shown here is derived from an EMBL/GenBank/DDBJ whole genome shotgun (WGS) entry which is preliminary data.</text>
</comment>
<organism evidence="1 2">
    <name type="scientific">Populus alba</name>
    <name type="common">White poplar</name>
    <dbReference type="NCBI Taxonomy" id="43335"/>
    <lineage>
        <taxon>Eukaryota</taxon>
        <taxon>Viridiplantae</taxon>
        <taxon>Streptophyta</taxon>
        <taxon>Embryophyta</taxon>
        <taxon>Tracheophyta</taxon>
        <taxon>Spermatophyta</taxon>
        <taxon>Magnoliopsida</taxon>
        <taxon>eudicotyledons</taxon>
        <taxon>Gunneridae</taxon>
        <taxon>Pentapetalae</taxon>
        <taxon>rosids</taxon>
        <taxon>fabids</taxon>
        <taxon>Malpighiales</taxon>
        <taxon>Salicaceae</taxon>
        <taxon>Saliceae</taxon>
        <taxon>Populus</taxon>
    </lineage>
</organism>
<name>A0ACC4CKN0_POPAL</name>
<keyword evidence="2" id="KW-1185">Reference proteome</keyword>
<evidence type="ECO:0000313" key="1">
    <source>
        <dbReference type="EMBL" id="KAL3598110.1"/>
    </source>
</evidence>
<accession>A0ACC4CKN0</accession>
<evidence type="ECO:0000313" key="2">
    <source>
        <dbReference type="Proteomes" id="UP000309997"/>
    </source>
</evidence>
<sequence length="99" mass="11284">MYVALIDLIDRRFGSAHLESMFKKFSHKAEPNLKYEAAEVNKERLLRSAVAYARSPEIMQKLHGYFTMDGVSRCFPRPMGGNGSEAYFRSSDDTISSQQ</sequence>
<dbReference type="Proteomes" id="UP000309997">
    <property type="component" value="Unassembled WGS sequence"/>
</dbReference>
<protein>
    <submittedName>
        <fullName evidence="1">Uncharacterized protein</fullName>
    </submittedName>
</protein>
<gene>
    <name evidence="1" type="ORF">D5086_006028</name>
</gene>
<reference evidence="1 2" key="1">
    <citation type="journal article" date="2024" name="Plant Biotechnol. J.">
        <title>Genome and CRISPR/Cas9 system of a widespread forest tree (Populus alba) in the world.</title>
        <authorList>
            <person name="Liu Y.J."/>
            <person name="Jiang P.F."/>
            <person name="Han X.M."/>
            <person name="Li X.Y."/>
            <person name="Wang H.M."/>
            <person name="Wang Y.J."/>
            <person name="Wang X.X."/>
            <person name="Zeng Q.Y."/>
        </authorList>
    </citation>
    <scope>NUCLEOTIDE SEQUENCE [LARGE SCALE GENOMIC DNA]</scope>
    <source>
        <strain evidence="2">cv. PAL-ZL1</strain>
    </source>
</reference>
<dbReference type="EMBL" id="RCHU02000003">
    <property type="protein sequence ID" value="KAL3598110.1"/>
    <property type="molecule type" value="Genomic_DNA"/>
</dbReference>
<proteinExistence type="predicted"/>